<proteinExistence type="predicted"/>
<reference evidence="5" key="1">
    <citation type="journal article" date="2017" name="Proc. Natl. Acad. Sci. U.S.A.">
        <title>Simulation of Deepwater Horizon oil plume reveals substrate specialization within a complex community of hydrocarbon degraders.</title>
        <authorList>
            <person name="Hu P."/>
            <person name="Dubinsky E.A."/>
            <person name="Probst A.J."/>
            <person name="Wang J."/>
            <person name="Sieber C.M.K."/>
            <person name="Tom L.M."/>
            <person name="Gardinali P."/>
            <person name="Banfield J.F."/>
            <person name="Atlas R.M."/>
            <person name="Andersen G.L."/>
        </authorList>
    </citation>
    <scope>NUCLEOTIDE SEQUENCE [LARGE SCALE GENOMIC DNA]</scope>
</reference>
<sequence length="73" mass="8139">MLDDLTLEKAIYIFEKLIKKIASTPYEKDGVVINITVSIGLFHGIKNDIKSMLSLADKKLYVAKANGRNQLVS</sequence>
<dbReference type="GO" id="GO:0052621">
    <property type="term" value="F:diguanylate cyclase activity"/>
    <property type="evidence" value="ECO:0007669"/>
    <property type="project" value="UniProtKB-EC"/>
</dbReference>
<dbReference type="PANTHER" id="PTHR45138:SF9">
    <property type="entry name" value="DIGUANYLATE CYCLASE DGCM-RELATED"/>
    <property type="match status" value="1"/>
</dbReference>
<dbReference type="InterPro" id="IPR029787">
    <property type="entry name" value="Nucleotide_cyclase"/>
</dbReference>
<dbReference type="GO" id="GO:0005886">
    <property type="term" value="C:plasma membrane"/>
    <property type="evidence" value="ECO:0007669"/>
    <property type="project" value="TreeGrafter"/>
</dbReference>
<accession>A0A1Y5E2W6</accession>
<organism evidence="4 5">
    <name type="scientific">Colwellia psychrerythraea</name>
    <name type="common">Vibrio psychroerythus</name>
    <dbReference type="NCBI Taxonomy" id="28229"/>
    <lineage>
        <taxon>Bacteria</taxon>
        <taxon>Pseudomonadati</taxon>
        <taxon>Pseudomonadota</taxon>
        <taxon>Gammaproteobacteria</taxon>
        <taxon>Alteromonadales</taxon>
        <taxon>Colwelliaceae</taxon>
        <taxon>Colwellia</taxon>
    </lineage>
</organism>
<dbReference type="PANTHER" id="PTHR45138">
    <property type="entry name" value="REGULATORY COMPONENTS OF SENSORY TRANSDUCTION SYSTEM"/>
    <property type="match status" value="1"/>
</dbReference>
<dbReference type="InterPro" id="IPR043128">
    <property type="entry name" value="Rev_trsase/Diguanyl_cyclase"/>
</dbReference>
<evidence type="ECO:0000256" key="1">
    <source>
        <dbReference type="ARBA" id="ARBA00012528"/>
    </source>
</evidence>
<dbReference type="Proteomes" id="UP000243053">
    <property type="component" value="Unassembled WGS sequence"/>
</dbReference>
<name>A0A1Y5E2W6_COLPS</name>
<dbReference type="EC" id="2.7.7.65" evidence="1"/>
<dbReference type="PROSITE" id="PS50887">
    <property type="entry name" value="GGDEF"/>
    <property type="match status" value="1"/>
</dbReference>
<comment type="catalytic activity">
    <reaction evidence="2">
        <text>2 GTP = 3',3'-c-di-GMP + 2 diphosphate</text>
        <dbReference type="Rhea" id="RHEA:24898"/>
        <dbReference type="ChEBI" id="CHEBI:33019"/>
        <dbReference type="ChEBI" id="CHEBI:37565"/>
        <dbReference type="ChEBI" id="CHEBI:58805"/>
        <dbReference type="EC" id="2.7.7.65"/>
    </reaction>
</comment>
<dbReference type="GO" id="GO:1902201">
    <property type="term" value="P:negative regulation of bacterial-type flagellum-dependent cell motility"/>
    <property type="evidence" value="ECO:0007669"/>
    <property type="project" value="TreeGrafter"/>
</dbReference>
<comment type="caution">
    <text evidence="4">The sequence shown here is derived from an EMBL/GenBank/DDBJ whole genome shotgun (WGS) entry which is preliminary data.</text>
</comment>
<feature type="domain" description="GGDEF" evidence="3">
    <location>
        <begin position="1"/>
        <end position="73"/>
    </location>
</feature>
<protein>
    <recommendedName>
        <fullName evidence="1">diguanylate cyclase</fullName>
        <ecNumber evidence="1">2.7.7.65</ecNumber>
    </recommendedName>
</protein>
<dbReference type="Gene3D" id="3.30.70.270">
    <property type="match status" value="1"/>
</dbReference>
<evidence type="ECO:0000259" key="3">
    <source>
        <dbReference type="PROSITE" id="PS50887"/>
    </source>
</evidence>
<dbReference type="InterPro" id="IPR000160">
    <property type="entry name" value="GGDEF_dom"/>
</dbReference>
<evidence type="ECO:0000256" key="2">
    <source>
        <dbReference type="ARBA" id="ARBA00034247"/>
    </source>
</evidence>
<dbReference type="SUPFAM" id="SSF55073">
    <property type="entry name" value="Nucleotide cyclase"/>
    <property type="match status" value="1"/>
</dbReference>
<dbReference type="InterPro" id="IPR050469">
    <property type="entry name" value="Diguanylate_Cyclase"/>
</dbReference>
<dbReference type="Pfam" id="PF00990">
    <property type="entry name" value="GGDEF"/>
    <property type="match status" value="1"/>
</dbReference>
<dbReference type="EMBL" id="MAAF01000091">
    <property type="protein sequence ID" value="OUR77128.1"/>
    <property type="molecule type" value="Genomic_DNA"/>
</dbReference>
<dbReference type="GO" id="GO:0043709">
    <property type="term" value="P:cell adhesion involved in single-species biofilm formation"/>
    <property type="evidence" value="ECO:0007669"/>
    <property type="project" value="TreeGrafter"/>
</dbReference>
<evidence type="ECO:0000313" key="4">
    <source>
        <dbReference type="EMBL" id="OUR77128.1"/>
    </source>
</evidence>
<dbReference type="AlphaFoldDB" id="A0A1Y5E2W6"/>
<evidence type="ECO:0000313" key="5">
    <source>
        <dbReference type="Proteomes" id="UP000243053"/>
    </source>
</evidence>
<gene>
    <name evidence="4" type="ORF">A9Q75_15495</name>
</gene>